<dbReference type="OrthoDB" id="7295585at2"/>
<protein>
    <submittedName>
        <fullName evidence="2">TPR-repeat-containing lipoprotein</fullName>
    </submittedName>
</protein>
<dbReference type="Pfam" id="PF13432">
    <property type="entry name" value="TPR_16"/>
    <property type="match status" value="4"/>
</dbReference>
<dbReference type="Proteomes" id="UP000245133">
    <property type="component" value="Unassembled WGS sequence"/>
</dbReference>
<dbReference type="PANTHER" id="PTHR12558">
    <property type="entry name" value="CELL DIVISION CYCLE 16,23,27"/>
    <property type="match status" value="1"/>
</dbReference>
<dbReference type="AlphaFoldDB" id="A0A2P2E1U3"/>
<proteinExistence type="predicted"/>
<sequence length="1196" mass="136211">MIHRFLPFLCLCLLIVSCQSREFKTVSVQDEVKQELNGVNPKNLEDARALIAKGNLAFQKSEFNESIRLASEANQKVETAEGYALLGASEYRLGNYSVAEEAYLLGKRLDADNQKILIGLGTVQATLGKYEDAVQTYETLVKINPEEPVYKYKVGTLLKLQRKYQESYVTLKPLRETKDFPYPVELLNQLGDVCVELKKYEEAEIYFAEAEKLQPESKSSQNAKEATRVAGYIQKGNDALNKKNYDLAISEYRKGIDLQPNNASLHTFLGTAYFLKGTFSESETSFRKSISLQDNHIPAYLGLCNLYIKKNQYADCQKVSELGLTKSPRNAELKNKLGICQWKWGQSPKAILSFQDASSIDPNFFEPKINLAYLLIDLGRNDEALEALKKAESHPHADKEAIQKAKIFAESQMYIKEGDTFLRQGRKKQALDLYGKALGRNPEDPSAHNAFGKAFFAFGDFKKSESSYKEALRLDEKNLLAIQGLARVYAKLGDSKKENEFVNRLQSLAKNDPYAAITLGRIAEDSGRFEEAEKIYLDLQKKNPENEAIQFRLANLYYKRAVEENDQEKYKQALETIQKSKKLSKEIPEVNETENTIKENLRFAEIIPYVREGNKAFDKKRYDDAITAYTKAHDKVPKPSLLVKVAECYMAKGEEEKGISILEKAAKENRDQASSFREGIFAYFYKKGETSKAEEGFHQILKEKPDSFYSYYMLGLISMKKKDWDLSINQLDKSILLNGNFAPANVAKGLVYYRTEKPAEAKREFEKAKNKDNQFSLSSYNLAIAYFNEDLIEESKEVLEGLRKSDPDFSDGEIHLAYIYFKQGKLKEAEDSILNVLKDDRNPEALYAYFTILSEKQKSSPNEKTLAKRNAIREEIRKNHPDTKYARMLPVDEEGIPAVITELQLAGTPKQDPILYPNRIIINYGESIVALDRKTKEQVWKIFTPDPFTLLVASKQLVALKRGLLQKIYPDSGALSTNILLNENESIVHGEVFEDHIYLLSQNQKTKEMHFQILSFEGVKEFESKEKDILSFSVLPQGEVFIIRDKKKEFLFQSLTYDTWTLSNKTGTFLKGDTKEIPRIYGCLVRSCLLQTNQQFLEVDINAKVTSLAKKGTVVLSYRNEDSIHLRTSESLLVWKAEGKWSEVLTGLDFRHSFPGASVDAKGKELLVTKDSQKKSLSWTPEKDGKRISTIRVESP</sequence>
<feature type="repeat" description="TPR" evidence="1">
    <location>
        <begin position="411"/>
        <end position="444"/>
    </location>
</feature>
<dbReference type="InterPro" id="IPR019734">
    <property type="entry name" value="TPR_rpt"/>
</dbReference>
<dbReference type="RefSeq" id="WP_108976946.1">
    <property type="nucleotide sequence ID" value="NZ_BFBB01000007.1"/>
</dbReference>
<feature type="repeat" description="TPR" evidence="1">
    <location>
        <begin position="184"/>
        <end position="217"/>
    </location>
</feature>
<dbReference type="PROSITE" id="PS50005">
    <property type="entry name" value="TPR"/>
    <property type="match status" value="6"/>
</dbReference>
<dbReference type="SUPFAM" id="SSF48452">
    <property type="entry name" value="TPR-like"/>
    <property type="match status" value="4"/>
</dbReference>
<dbReference type="PANTHER" id="PTHR12558:SF13">
    <property type="entry name" value="CELL DIVISION CYCLE PROTEIN 27 HOMOLOG"/>
    <property type="match status" value="1"/>
</dbReference>
<accession>A0A2P2E1U3</accession>
<name>A0A2P2E1U3_9LEPT</name>
<feature type="repeat" description="TPR" evidence="1">
    <location>
        <begin position="114"/>
        <end position="147"/>
    </location>
</feature>
<evidence type="ECO:0000313" key="3">
    <source>
        <dbReference type="Proteomes" id="UP000245133"/>
    </source>
</evidence>
<comment type="caution">
    <text evidence="2">The sequence shown here is derived from an EMBL/GenBank/DDBJ whole genome shotgun (WGS) entry which is preliminary data.</text>
</comment>
<dbReference type="Pfam" id="PF13181">
    <property type="entry name" value="TPR_8"/>
    <property type="match status" value="2"/>
</dbReference>
<dbReference type="PROSITE" id="PS51257">
    <property type="entry name" value="PROKAR_LIPOPROTEIN"/>
    <property type="match status" value="1"/>
</dbReference>
<reference evidence="2 3" key="1">
    <citation type="submission" date="2018-02" db="EMBL/GenBank/DDBJ databases">
        <title>Novel Leptospira species isolated from soil and water in Japan.</title>
        <authorList>
            <person name="Nakao R."/>
            <person name="Masuzawa T."/>
        </authorList>
    </citation>
    <scope>NUCLEOTIDE SEQUENCE [LARGE SCALE GENOMIC DNA]</scope>
    <source>
        <strain evidence="2 3">YH101</strain>
    </source>
</reference>
<organism evidence="2 3">
    <name type="scientific">Leptospira ryugenii</name>
    <dbReference type="NCBI Taxonomy" id="1917863"/>
    <lineage>
        <taxon>Bacteria</taxon>
        <taxon>Pseudomonadati</taxon>
        <taxon>Spirochaetota</taxon>
        <taxon>Spirochaetia</taxon>
        <taxon>Leptospirales</taxon>
        <taxon>Leptospiraceae</taxon>
        <taxon>Leptospira</taxon>
    </lineage>
</organism>
<evidence type="ECO:0000256" key="1">
    <source>
        <dbReference type="PROSITE-ProRule" id="PRU00339"/>
    </source>
</evidence>
<evidence type="ECO:0000313" key="2">
    <source>
        <dbReference type="EMBL" id="GBF50858.1"/>
    </source>
</evidence>
<feature type="repeat" description="TPR" evidence="1">
    <location>
        <begin position="263"/>
        <end position="296"/>
    </location>
</feature>
<feature type="repeat" description="TPR" evidence="1">
    <location>
        <begin position="445"/>
        <end position="478"/>
    </location>
</feature>
<keyword evidence="3" id="KW-1185">Reference proteome</keyword>
<keyword evidence="1" id="KW-0802">TPR repeat</keyword>
<dbReference type="Gene3D" id="1.25.40.10">
    <property type="entry name" value="Tetratricopeptide repeat domain"/>
    <property type="match status" value="5"/>
</dbReference>
<gene>
    <name evidence="2" type="ORF">LPTSP4_23850</name>
</gene>
<feature type="repeat" description="TPR" evidence="1">
    <location>
        <begin position="229"/>
        <end position="262"/>
    </location>
</feature>
<keyword evidence="2" id="KW-0449">Lipoprotein</keyword>
<dbReference type="EMBL" id="BFBB01000007">
    <property type="protein sequence ID" value="GBF50858.1"/>
    <property type="molecule type" value="Genomic_DNA"/>
</dbReference>
<dbReference type="SMART" id="SM00028">
    <property type="entry name" value="TPR"/>
    <property type="match status" value="17"/>
</dbReference>
<dbReference type="InterPro" id="IPR011990">
    <property type="entry name" value="TPR-like_helical_dom_sf"/>
</dbReference>